<dbReference type="Proteomes" id="UP000585050">
    <property type="component" value="Unassembled WGS sequence"/>
</dbReference>
<reference evidence="2 3" key="1">
    <citation type="submission" date="2020-04" db="EMBL/GenBank/DDBJ databases">
        <title>Flammeovirga sp. SR4, a novel species isolated from seawater.</title>
        <authorList>
            <person name="Wang X."/>
        </authorList>
    </citation>
    <scope>NUCLEOTIDE SEQUENCE [LARGE SCALE GENOMIC DNA]</scope>
    <source>
        <strain evidence="2 3">SR4</strain>
    </source>
</reference>
<evidence type="ECO:0000313" key="3">
    <source>
        <dbReference type="Proteomes" id="UP000585050"/>
    </source>
</evidence>
<organism evidence="2 3">
    <name type="scientific">Flammeovirga agarivorans</name>
    <dbReference type="NCBI Taxonomy" id="2726742"/>
    <lineage>
        <taxon>Bacteria</taxon>
        <taxon>Pseudomonadati</taxon>
        <taxon>Bacteroidota</taxon>
        <taxon>Cytophagia</taxon>
        <taxon>Cytophagales</taxon>
        <taxon>Flammeovirgaceae</taxon>
        <taxon>Flammeovirga</taxon>
    </lineage>
</organism>
<dbReference type="InterPro" id="IPR000595">
    <property type="entry name" value="cNMP-bd_dom"/>
</dbReference>
<evidence type="ECO:0000259" key="1">
    <source>
        <dbReference type="Pfam" id="PF00027"/>
    </source>
</evidence>
<dbReference type="SUPFAM" id="SSF51206">
    <property type="entry name" value="cAMP-binding domain-like"/>
    <property type="match status" value="1"/>
</dbReference>
<comment type="caution">
    <text evidence="2">The sequence shown here is derived from an EMBL/GenBank/DDBJ whole genome shotgun (WGS) entry which is preliminary data.</text>
</comment>
<dbReference type="AlphaFoldDB" id="A0A7X8XVV8"/>
<evidence type="ECO:0000313" key="2">
    <source>
        <dbReference type="EMBL" id="NLR91460.1"/>
    </source>
</evidence>
<sequence>MEELKKSIIKTYSIPEAIVDDFISYWETISIPKGTILSEPDRTDKYLYFTLSGYQKAYYVVDGKQCIISFTQPNHFTCAPESFLTNKPSKYYFECITDSVFYRLSYRDFILNTEKHQHIQRFFMEALMGLVNNITDRFIKQTSLTIEEKYKDFMNKNAQLIHHIPQKDIANFLSINPTNFSKLINKVPIQ</sequence>
<dbReference type="EMBL" id="JABAIL010000003">
    <property type="protein sequence ID" value="NLR91460.1"/>
    <property type="molecule type" value="Genomic_DNA"/>
</dbReference>
<dbReference type="CDD" id="cd00038">
    <property type="entry name" value="CAP_ED"/>
    <property type="match status" value="1"/>
</dbReference>
<keyword evidence="3" id="KW-1185">Reference proteome</keyword>
<feature type="domain" description="Cyclic nucleotide-binding" evidence="1">
    <location>
        <begin position="30"/>
        <end position="109"/>
    </location>
</feature>
<dbReference type="Gene3D" id="2.60.120.10">
    <property type="entry name" value="Jelly Rolls"/>
    <property type="match status" value="1"/>
</dbReference>
<accession>A0A7X8XVV8</accession>
<gene>
    <name evidence="2" type="ORF">HGP29_09600</name>
</gene>
<name>A0A7X8XVV8_9BACT</name>
<dbReference type="InterPro" id="IPR018490">
    <property type="entry name" value="cNMP-bd_dom_sf"/>
</dbReference>
<proteinExistence type="predicted"/>
<dbReference type="InterPro" id="IPR014710">
    <property type="entry name" value="RmlC-like_jellyroll"/>
</dbReference>
<dbReference type="Pfam" id="PF00027">
    <property type="entry name" value="cNMP_binding"/>
    <property type="match status" value="1"/>
</dbReference>
<dbReference type="RefSeq" id="WP_168882181.1">
    <property type="nucleotide sequence ID" value="NZ_JABAIL010000003.1"/>
</dbReference>
<protein>
    <submittedName>
        <fullName evidence="2">Crp/Fnr family transcriptional regulator</fullName>
    </submittedName>
</protein>